<proteinExistence type="predicted"/>
<name>A0A9N9T633_DIABA</name>
<dbReference type="GO" id="GO:0005385">
    <property type="term" value="F:zinc ion transmembrane transporter activity"/>
    <property type="evidence" value="ECO:0007669"/>
    <property type="project" value="TreeGrafter"/>
</dbReference>
<dbReference type="GO" id="GO:0005886">
    <property type="term" value="C:plasma membrane"/>
    <property type="evidence" value="ECO:0007669"/>
    <property type="project" value="TreeGrafter"/>
</dbReference>
<accession>A0A9N9T633</accession>
<evidence type="ECO:0000256" key="4">
    <source>
        <dbReference type="ARBA" id="ARBA00023136"/>
    </source>
</evidence>
<feature type="transmembrane region" description="Helical" evidence="5">
    <location>
        <begin position="199"/>
        <end position="221"/>
    </location>
</feature>
<dbReference type="PANTHER" id="PTHR11040">
    <property type="entry name" value="ZINC/IRON TRANSPORTER"/>
    <property type="match status" value="1"/>
</dbReference>
<feature type="transmembrane region" description="Helical" evidence="5">
    <location>
        <begin position="301"/>
        <end position="324"/>
    </location>
</feature>
<dbReference type="EMBL" id="OU898281">
    <property type="protein sequence ID" value="CAG9836408.1"/>
    <property type="molecule type" value="Genomic_DNA"/>
</dbReference>
<keyword evidence="3 5" id="KW-1133">Transmembrane helix</keyword>
<evidence type="ECO:0000256" key="5">
    <source>
        <dbReference type="SAM" id="Phobius"/>
    </source>
</evidence>
<keyword evidence="4 5" id="KW-0472">Membrane</keyword>
<gene>
    <name evidence="6" type="ORF">DIABBA_LOCUS9495</name>
</gene>
<evidence type="ECO:0000256" key="1">
    <source>
        <dbReference type="ARBA" id="ARBA00004141"/>
    </source>
</evidence>
<keyword evidence="2 5" id="KW-0812">Transmembrane</keyword>
<protein>
    <submittedName>
        <fullName evidence="6">Uncharacterized protein</fullName>
    </submittedName>
</protein>
<evidence type="ECO:0000313" key="6">
    <source>
        <dbReference type="EMBL" id="CAG9836408.1"/>
    </source>
</evidence>
<feature type="transmembrane region" description="Helical" evidence="5">
    <location>
        <begin position="260"/>
        <end position="281"/>
    </location>
</feature>
<reference evidence="6" key="1">
    <citation type="submission" date="2022-01" db="EMBL/GenBank/DDBJ databases">
        <authorList>
            <person name="King R."/>
        </authorList>
    </citation>
    <scope>NUCLEOTIDE SEQUENCE</scope>
</reference>
<keyword evidence="7" id="KW-1185">Reference proteome</keyword>
<dbReference type="AlphaFoldDB" id="A0A9N9T633"/>
<evidence type="ECO:0000313" key="7">
    <source>
        <dbReference type="Proteomes" id="UP001153709"/>
    </source>
</evidence>
<feature type="transmembrane region" description="Helical" evidence="5">
    <location>
        <begin position="77"/>
        <end position="97"/>
    </location>
</feature>
<organism evidence="6 7">
    <name type="scientific">Diabrotica balteata</name>
    <name type="common">Banded cucumber beetle</name>
    <dbReference type="NCBI Taxonomy" id="107213"/>
    <lineage>
        <taxon>Eukaryota</taxon>
        <taxon>Metazoa</taxon>
        <taxon>Ecdysozoa</taxon>
        <taxon>Arthropoda</taxon>
        <taxon>Hexapoda</taxon>
        <taxon>Insecta</taxon>
        <taxon>Pterygota</taxon>
        <taxon>Neoptera</taxon>
        <taxon>Endopterygota</taxon>
        <taxon>Coleoptera</taxon>
        <taxon>Polyphaga</taxon>
        <taxon>Cucujiformia</taxon>
        <taxon>Chrysomeloidea</taxon>
        <taxon>Chrysomelidae</taxon>
        <taxon>Galerucinae</taxon>
        <taxon>Diabroticina</taxon>
        <taxon>Diabroticites</taxon>
        <taxon>Diabrotica</taxon>
    </lineage>
</organism>
<feature type="transmembrane region" description="Helical" evidence="5">
    <location>
        <begin position="39"/>
        <end position="57"/>
    </location>
</feature>
<evidence type="ECO:0000256" key="3">
    <source>
        <dbReference type="ARBA" id="ARBA00022989"/>
    </source>
</evidence>
<evidence type="ECO:0000256" key="2">
    <source>
        <dbReference type="ARBA" id="ARBA00022692"/>
    </source>
</evidence>
<dbReference type="Pfam" id="PF02535">
    <property type="entry name" value="Zip"/>
    <property type="match status" value="1"/>
</dbReference>
<dbReference type="InterPro" id="IPR003689">
    <property type="entry name" value="ZIP"/>
</dbReference>
<comment type="subcellular location">
    <subcellularLocation>
        <location evidence="1">Membrane</location>
        <topology evidence="1">Multi-pass membrane protein</topology>
    </subcellularLocation>
</comment>
<dbReference type="OrthoDB" id="448280at2759"/>
<dbReference type="Proteomes" id="UP001153709">
    <property type="component" value="Chromosome 6"/>
</dbReference>
<feature type="transmembrane region" description="Helical" evidence="5">
    <location>
        <begin position="233"/>
        <end position="253"/>
    </location>
</feature>
<feature type="transmembrane region" description="Helical" evidence="5">
    <location>
        <begin position="173"/>
        <end position="192"/>
    </location>
</feature>
<dbReference type="PANTHER" id="PTHR11040:SF169">
    <property type="entry name" value="FI24038P1"/>
    <property type="match status" value="1"/>
</dbReference>
<sequence>MNLVQSKVFSVLSIGVTSFLAGVIPNCFAHQGRSRWPLILSSLLCFGGGVLLATSLVHILPELRASLPEHVQKFAELFYCAGFFILYIIDEIIHYAYGNSEDEAASILHSHGHNDSRRNSYGAIRNETQASRQLSAQSFSQTQSDSVFFNEQIAAELSINSQPESSTSHTTNIGLLVALSVHALLEGLVVGLEAEPAKVLLLLGAICCHKLVVSFCLGVQLASSPFISLQRHFSYMLIFSCGSSVGILVGMAVSTIHSSVTSYVIPILEALAGGTLLYVTLSEILPKERTKWHQQHEKELAGIFQLVSVALGFTFMTVLIYYFVD</sequence>